<dbReference type="SUPFAM" id="SSF52096">
    <property type="entry name" value="ClpP/crotonase"/>
    <property type="match status" value="1"/>
</dbReference>
<dbReference type="InterPro" id="IPR001753">
    <property type="entry name" value="Enoyl-CoA_hydra/iso"/>
</dbReference>
<dbReference type="GO" id="GO:0016853">
    <property type="term" value="F:isomerase activity"/>
    <property type="evidence" value="ECO:0007669"/>
    <property type="project" value="UniProtKB-KW"/>
</dbReference>
<gene>
    <name evidence="3" type="ORF">LPB04_16700</name>
</gene>
<dbReference type="NCBIfam" id="NF046063">
    <property type="entry name" value="oxepin_alt"/>
    <property type="match status" value="1"/>
</dbReference>
<evidence type="ECO:0000256" key="2">
    <source>
        <dbReference type="RuleBase" id="RU003707"/>
    </source>
</evidence>
<dbReference type="PANTHER" id="PTHR43459:SF1">
    <property type="entry name" value="EG:BACN32G11.4 PROTEIN"/>
    <property type="match status" value="1"/>
</dbReference>
<dbReference type="CDD" id="cd06558">
    <property type="entry name" value="crotonase-like"/>
    <property type="match status" value="1"/>
</dbReference>
<comment type="similarity">
    <text evidence="1 2">Belongs to the enoyl-CoA hydratase/isomerase family.</text>
</comment>
<dbReference type="InterPro" id="IPR029045">
    <property type="entry name" value="ClpP/crotonase-like_dom_sf"/>
</dbReference>
<evidence type="ECO:0000256" key="1">
    <source>
        <dbReference type="ARBA" id="ARBA00005254"/>
    </source>
</evidence>
<dbReference type="RefSeq" id="WP_193685635.1">
    <property type="nucleotide sequence ID" value="NZ_CP062941.1"/>
</dbReference>
<name>A0A7L9U2S9_9BURK</name>
<dbReference type="NCBIfam" id="NF005700">
    <property type="entry name" value="PRK07511.1"/>
    <property type="match status" value="1"/>
</dbReference>
<keyword evidence="3" id="KW-0413">Isomerase</keyword>
<sequence length="266" mass="27813">MSGLLIRTEGAVRILVNSNPSARNAITPALYDALPAALNEAAADPAIGAIVFAGDGDFFCAGGDLRQLATRRELPVAGRLEKIGRLHDLIRALRACPKPVIAAVEGGAAGAGMSMALACDMLVAAENAFFTMAYVKVGLSPDGGATAFLAEFLPRQQMMELCLLGERIPAQRLHALGAVNRLVAPGAALAEAVQLAERIAGGPANAAARIKRLCDNAGHASLDQQLDLEAQLMAESQGDDEAQEGIKAFFEKRRPDFASLRGRTGD</sequence>
<proteinExistence type="inferred from homology"/>
<reference evidence="3 4" key="1">
    <citation type="submission" date="2020-10" db="EMBL/GenBank/DDBJ databases">
        <title>Genome sequencing of Massilia sp. LPB0304.</title>
        <authorList>
            <person name="Kim J."/>
        </authorList>
    </citation>
    <scope>NUCLEOTIDE SEQUENCE [LARGE SCALE GENOMIC DNA]</scope>
    <source>
        <strain evidence="3 4">LPB0304</strain>
    </source>
</reference>
<dbReference type="PROSITE" id="PS00166">
    <property type="entry name" value="ENOYL_COA_HYDRATASE"/>
    <property type="match status" value="1"/>
</dbReference>
<dbReference type="Proteomes" id="UP000593875">
    <property type="component" value="Chromosome"/>
</dbReference>
<evidence type="ECO:0000313" key="3">
    <source>
        <dbReference type="EMBL" id="QOL48592.1"/>
    </source>
</evidence>
<dbReference type="Gene3D" id="1.10.12.10">
    <property type="entry name" value="Lyase 2-enoyl-coa Hydratase, Chain A, domain 2"/>
    <property type="match status" value="1"/>
</dbReference>
<organism evidence="3 4">
    <name type="scientific">Massilia litorea</name>
    <dbReference type="NCBI Taxonomy" id="2769491"/>
    <lineage>
        <taxon>Bacteria</taxon>
        <taxon>Pseudomonadati</taxon>
        <taxon>Pseudomonadota</taxon>
        <taxon>Betaproteobacteria</taxon>
        <taxon>Burkholderiales</taxon>
        <taxon>Oxalobacteraceae</taxon>
        <taxon>Telluria group</taxon>
        <taxon>Massilia</taxon>
    </lineage>
</organism>
<protein>
    <submittedName>
        <fullName evidence="3">Enoyl-CoA hydratase/isomerase family protein</fullName>
    </submittedName>
</protein>
<dbReference type="EMBL" id="CP062941">
    <property type="protein sequence ID" value="QOL48592.1"/>
    <property type="molecule type" value="Genomic_DNA"/>
</dbReference>
<accession>A0A7L9U2S9</accession>
<dbReference type="Pfam" id="PF00378">
    <property type="entry name" value="ECH_1"/>
    <property type="match status" value="1"/>
</dbReference>
<evidence type="ECO:0000313" key="4">
    <source>
        <dbReference type="Proteomes" id="UP000593875"/>
    </source>
</evidence>
<keyword evidence="4" id="KW-1185">Reference proteome</keyword>
<dbReference type="InterPro" id="IPR014748">
    <property type="entry name" value="Enoyl-CoA_hydra_C"/>
</dbReference>
<dbReference type="AlphaFoldDB" id="A0A7L9U2S9"/>
<dbReference type="Gene3D" id="3.90.226.10">
    <property type="entry name" value="2-enoyl-CoA Hydratase, Chain A, domain 1"/>
    <property type="match status" value="1"/>
</dbReference>
<dbReference type="PANTHER" id="PTHR43459">
    <property type="entry name" value="ENOYL-COA HYDRATASE"/>
    <property type="match status" value="1"/>
</dbReference>
<dbReference type="InterPro" id="IPR018376">
    <property type="entry name" value="Enoyl-CoA_hyd/isom_CS"/>
</dbReference>
<dbReference type="KEGG" id="mlir:LPB04_16700"/>